<evidence type="ECO:0000313" key="3">
    <source>
        <dbReference type="EMBL" id="AXV06553.1"/>
    </source>
</evidence>
<dbReference type="InterPro" id="IPR002560">
    <property type="entry name" value="Transposase_DDE"/>
</dbReference>
<organism evidence="3 5">
    <name type="scientific">Euzebya pacifica</name>
    <dbReference type="NCBI Taxonomy" id="1608957"/>
    <lineage>
        <taxon>Bacteria</taxon>
        <taxon>Bacillati</taxon>
        <taxon>Actinomycetota</taxon>
        <taxon>Nitriliruptoria</taxon>
        <taxon>Euzebyales</taxon>
    </lineage>
</organism>
<dbReference type="InterPro" id="IPR047951">
    <property type="entry name" value="Transpos_ISL3"/>
</dbReference>
<feature type="domain" description="Transposase IS204/IS1001/IS1096/IS1165 DDE" evidence="1">
    <location>
        <begin position="161"/>
        <end position="410"/>
    </location>
</feature>
<evidence type="ECO:0000313" key="4">
    <source>
        <dbReference type="EMBL" id="AXV06756.1"/>
    </source>
</evidence>
<dbReference type="Pfam" id="PF14690">
    <property type="entry name" value="Zn_ribbon_ISL3"/>
    <property type="match status" value="1"/>
</dbReference>
<dbReference type="Proteomes" id="UP000264006">
    <property type="component" value="Chromosome"/>
</dbReference>
<dbReference type="PANTHER" id="PTHR33498">
    <property type="entry name" value="TRANSPOSASE FOR INSERTION SEQUENCE ELEMENT IS1557"/>
    <property type="match status" value="1"/>
</dbReference>
<dbReference type="KEGG" id="euz:DVS28_a2071"/>
<protein>
    <submittedName>
        <fullName evidence="3">Mobile element protein</fullName>
    </submittedName>
</protein>
<evidence type="ECO:0000259" key="2">
    <source>
        <dbReference type="Pfam" id="PF14690"/>
    </source>
</evidence>
<keyword evidence="5" id="KW-1185">Reference proteome</keyword>
<proteinExistence type="predicted"/>
<dbReference type="NCBIfam" id="NF033550">
    <property type="entry name" value="transpos_ISL3"/>
    <property type="match status" value="1"/>
</dbReference>
<evidence type="ECO:0000313" key="5">
    <source>
        <dbReference type="Proteomes" id="UP000264006"/>
    </source>
</evidence>
<dbReference type="KEGG" id="euz:DVS28_a1865"/>
<name>A0A346XWF6_9ACTN</name>
<dbReference type="Pfam" id="PF01610">
    <property type="entry name" value="DDE_Tnp_ISL3"/>
    <property type="match status" value="1"/>
</dbReference>
<dbReference type="InterPro" id="IPR029261">
    <property type="entry name" value="Transposase_Znf"/>
</dbReference>
<reference evidence="3 5" key="1">
    <citation type="submission" date="2018-09" db="EMBL/GenBank/DDBJ databases">
        <title>Complete genome sequence of Euzebya sp. DY32-46 isolated from seawater of Pacific Ocean.</title>
        <authorList>
            <person name="Xu L."/>
            <person name="Wu Y.-H."/>
            <person name="Xu X.-W."/>
        </authorList>
    </citation>
    <scope>NUCLEOTIDE SEQUENCE [LARGE SCALE GENOMIC DNA]</scope>
    <source>
        <strain evidence="3 5">DY32-46</strain>
    </source>
</reference>
<feature type="domain" description="Transposase IS204/IS1001/IS1096/IS1165 zinc-finger" evidence="2">
    <location>
        <begin position="41"/>
        <end position="82"/>
    </location>
</feature>
<dbReference type="AlphaFoldDB" id="A0A346XWF6"/>
<sequence length="434" mass="48293">MADDTALGTVVLGLEGFVLLEAREVDGEVELAVETMAVTTGCPECGVVARAHGRRATVVRDVAMGGRPCRLAWSKRLWRCEEQLCPKRTWTERRDDAALPRAVLTERARAHVCVQVGRHGRPVAQLAREFGTGWNTAMAAVRDHGLPLTEDPARTAGVASLGVDETSFQAAGPRRRTTFVTGLVDLDTGRLLDVVDGRAGTSVAGWLQQRGDGWLSAVRRVALDPHRGYLNALLEGLDAPTAVVDAFHVIKLANTVVDEVRRRVQQDEMGHRGHKGDPLYGIRRTLLVGTERLTDKGKARLEAALVAGDPDCEVWYAHHVKELLRRVYRADAHDEAADRLEEFHEACQFVEIPEIRRLARTLRHWHHQLLAYWRCDGLSNGKTEAINALIKRIKRVGHGFRNLANYRLRLLLFCGKPAWQDQPAARLRGPRHAS</sequence>
<accession>A0A346XWF6</accession>
<gene>
    <name evidence="3" type="ORF">DVS28_a1865</name>
    <name evidence="4" type="ORF">DVS28_a2071</name>
</gene>
<dbReference type="RefSeq" id="WP_114591182.1">
    <property type="nucleotide sequence ID" value="NZ_CP031165.1"/>
</dbReference>
<dbReference type="EMBL" id="CP031165">
    <property type="protein sequence ID" value="AXV06553.1"/>
    <property type="molecule type" value="Genomic_DNA"/>
</dbReference>
<dbReference type="PANTHER" id="PTHR33498:SF1">
    <property type="entry name" value="TRANSPOSASE FOR INSERTION SEQUENCE ELEMENT IS1557"/>
    <property type="match status" value="1"/>
</dbReference>
<evidence type="ECO:0000259" key="1">
    <source>
        <dbReference type="Pfam" id="PF01610"/>
    </source>
</evidence>
<dbReference type="EMBL" id="CP031165">
    <property type="protein sequence ID" value="AXV06756.1"/>
    <property type="molecule type" value="Genomic_DNA"/>
</dbReference>
<dbReference type="OrthoDB" id="3238779at2"/>